<dbReference type="GO" id="GO:0003723">
    <property type="term" value="F:RNA binding"/>
    <property type="evidence" value="ECO:0007669"/>
    <property type="project" value="InterPro"/>
</dbReference>
<dbReference type="InterPro" id="IPR014721">
    <property type="entry name" value="Ribsml_uS5_D2-typ_fold_subgr"/>
</dbReference>
<feature type="compositionally biased region" description="Basic and acidic residues" evidence="9">
    <location>
        <begin position="15"/>
        <end position="24"/>
    </location>
</feature>
<proteinExistence type="inferred from homology"/>
<protein>
    <recommendedName>
        <fullName evidence="4">Small ribosomal subunit protein uS5</fullName>
    </recommendedName>
    <alternativeName>
        <fullName evidence="5">40S ribosomal protein S2</fullName>
    </alternativeName>
</protein>
<feature type="coiled-coil region" evidence="8">
    <location>
        <begin position="798"/>
        <end position="947"/>
    </location>
</feature>
<feature type="compositionally biased region" description="Low complexity" evidence="9">
    <location>
        <begin position="1038"/>
        <end position="1049"/>
    </location>
</feature>
<evidence type="ECO:0000256" key="4">
    <source>
        <dbReference type="ARBA" id="ARBA00035255"/>
    </source>
</evidence>
<dbReference type="PROSITE" id="PS00585">
    <property type="entry name" value="RIBOSOMAL_S5"/>
    <property type="match status" value="1"/>
</dbReference>
<evidence type="ECO:0000313" key="11">
    <source>
        <dbReference type="EMBL" id="KZM19681.1"/>
    </source>
</evidence>
<dbReference type="PANTHER" id="PTHR13718:SF4">
    <property type="entry name" value="40S RIBOSOMAL PROTEIN S2"/>
    <property type="match status" value="1"/>
</dbReference>
<feature type="compositionally biased region" description="Low complexity" evidence="9">
    <location>
        <begin position="1274"/>
        <end position="1292"/>
    </location>
</feature>
<evidence type="ECO:0000256" key="2">
    <source>
        <dbReference type="ARBA" id="ARBA00022980"/>
    </source>
</evidence>
<keyword evidence="2 6" id="KW-0689">Ribosomal protein</keyword>
<accession>A0A162XTM8</accession>
<dbReference type="GO" id="GO:0022627">
    <property type="term" value="C:cytosolic small ribosomal subunit"/>
    <property type="evidence" value="ECO:0007669"/>
    <property type="project" value="TreeGrafter"/>
</dbReference>
<feature type="domain" description="S5 DRBM" evidence="10">
    <location>
        <begin position="83"/>
        <end position="146"/>
    </location>
</feature>
<feature type="compositionally biased region" description="Basic and acidic residues" evidence="9">
    <location>
        <begin position="631"/>
        <end position="640"/>
    </location>
</feature>
<evidence type="ECO:0000256" key="5">
    <source>
        <dbReference type="ARBA" id="ARBA00035407"/>
    </source>
</evidence>
<dbReference type="Pfam" id="PF00333">
    <property type="entry name" value="Ribosomal_S5"/>
    <property type="match status" value="1"/>
</dbReference>
<feature type="compositionally biased region" description="Basic and acidic residues" evidence="9">
    <location>
        <begin position="1296"/>
        <end position="1310"/>
    </location>
</feature>
<feature type="compositionally biased region" description="Basic residues" evidence="9">
    <location>
        <begin position="25"/>
        <end position="34"/>
    </location>
</feature>
<feature type="region of interest" description="Disordered" evidence="9">
    <location>
        <begin position="570"/>
        <end position="672"/>
    </location>
</feature>
<dbReference type="SUPFAM" id="SSF54211">
    <property type="entry name" value="Ribosomal protein S5 domain 2-like"/>
    <property type="match status" value="1"/>
</dbReference>
<feature type="region of interest" description="Disordered" evidence="9">
    <location>
        <begin position="1025"/>
        <end position="1049"/>
    </location>
</feature>
<dbReference type="FunFam" id="3.30.160.20:FF:000002">
    <property type="entry name" value="40S ribosomal protein S2"/>
    <property type="match status" value="1"/>
</dbReference>
<dbReference type="EMBL" id="JYNV01000290">
    <property type="protein sequence ID" value="KZM19681.1"/>
    <property type="molecule type" value="Genomic_DNA"/>
</dbReference>
<dbReference type="Gene3D" id="3.30.230.10">
    <property type="match status" value="1"/>
</dbReference>
<name>A0A162XTM8_DIDRA</name>
<dbReference type="GO" id="GO:0003735">
    <property type="term" value="F:structural constituent of ribosome"/>
    <property type="evidence" value="ECO:0007669"/>
    <property type="project" value="UniProtKB-UniRule"/>
</dbReference>
<dbReference type="Gene3D" id="3.30.160.20">
    <property type="match status" value="1"/>
</dbReference>
<feature type="region of interest" description="Disordered" evidence="9">
    <location>
        <begin position="1274"/>
        <end position="1310"/>
    </location>
</feature>
<dbReference type="Proteomes" id="UP000076837">
    <property type="component" value="Unassembled WGS sequence"/>
</dbReference>
<sequence>MADAPAPARGGFGSRGDRGGDRGRGRGRGRGRRGGKSEEKEWQPVTKLGRLVKAGKIKSMEEIYLHSLPIKEYQIVDFFLPKLKDEVMKIKPVQKQTRAGQRTRFKAIVVIGDSEGHIGLGIKTSKEVATAIRAAIIIAKLAVVPIRRGYWGTNLGEPHSLPTKESGKCGSVTVRLIPAPRGTGLVASPAVKRLLQLAGVQDAYTASTGSTKTLENTLKATFVAVANTYGFLTPDLWTENKLTRSPLEEYSDILQIVGLVASAVTLAATAHGAARFAKALFKVTSTFRHARKEMADIAQRLSQFSTSLQILADMLSNNETLCKQELYANTKSIILGWRQVEAELGKLLETPRSLHRFIWALRKPGAKTLLKNIEGIEKALMMQLSVMQLAVLLRGPVDHTQTSPQAVDRTTTQRKVTESVVQANRQVVESAQLEHVEVTEPFDPLHGKRAELDLRRQYSFDTATWLYHIVFGPSVLGSVRKPSRQPSASDEVSDKDIGTLASRRTRQDPSMPPSREIIVWGSKTEPGIVVDRLLSAWTTLTDEQIAASSAHNEDDKWTCRFLKMVQEAKEEEDVAQKHGSDVESVTDAHAEDNDHSAGRKNRKARGTEPTKRSRRTAQIDSTQVPTSPHVMFEHVDDKPLKHASKAAPASELPGRPRSNPAHYTVPPVSERSKRDIWTASNPRYSQHLPAQMPNAYMSGVANTTPYTDSAYRSQYAVNGSPVPSYDKSYDTSSRWSQYSHMPSAYQSLPAPPPPPVPEVRAQTDILQQTQVTAIASAEKAIRTAITDDPRLSRIESLLAAQQDNLARLGQTQANLNEAVETKQMSTVPEQYSRVIQGLEQLLVQQTEDLQGAEADLIAERIQLVAATEEHNKTVQALEDSMAQMKQKQQFAKEERLSEVKNLKDQAERAVETRNLALKDAAAAQSLNRKHESAIAEARRKADEDNKKQFQSYEKLLKTSRESTRQSEPVLHQPVRQTRIMDKHRSIEVNEYMPDAIGSPSTLPFSPLRFFHNDTRRPESDIQYYESSLQPTRERHSSFHSSSTSLQSPRLSLANMSKAGTGQSSRQMILLPSKVDRDSRETSRLQTALENYGVCVAFDDPESSTHGELVPFDEGNAQIVRSTLFWEPPVRSLGSELLLTMKRSGWKPAYSRKSATGQTYFYGDQPIHSYFFKPHYAPQFSPPVSSNPGDFIMIDGALVEEYALMELDFKYRRTASAEYELAGWLTFGDIEGLIERSFMLRENQYRAHYRQSPAVQWTSQPTTSGIQTSFDQHCASSTASTTSESSRRSCASTQRGQGDDEKIDTPHTSQLDRADVKSAWGGDCDAAPSPSVASWVEKTKNPFRVRASDGKANWSNNPWGQQGSWDGISLI</sequence>
<evidence type="ECO:0000256" key="3">
    <source>
        <dbReference type="ARBA" id="ARBA00023274"/>
    </source>
</evidence>
<dbReference type="InterPro" id="IPR000851">
    <property type="entry name" value="Ribosomal_uS5"/>
</dbReference>
<feature type="region of interest" description="Disordered" evidence="9">
    <location>
        <begin position="480"/>
        <end position="515"/>
    </location>
</feature>
<feature type="region of interest" description="Disordered" evidence="9">
    <location>
        <begin position="1"/>
        <end position="42"/>
    </location>
</feature>
<dbReference type="PANTHER" id="PTHR13718">
    <property type="entry name" value="RIBOSOMAL S SUBUNIT"/>
    <property type="match status" value="1"/>
</dbReference>
<evidence type="ECO:0000256" key="1">
    <source>
        <dbReference type="ARBA" id="ARBA00008945"/>
    </source>
</evidence>
<evidence type="ECO:0000256" key="8">
    <source>
        <dbReference type="SAM" id="Coils"/>
    </source>
</evidence>
<comment type="similarity">
    <text evidence="1 7">Belongs to the universal ribosomal protein uS5 family.</text>
</comment>
<dbReference type="SUPFAM" id="SSF54768">
    <property type="entry name" value="dsRNA-binding domain-like"/>
    <property type="match status" value="1"/>
</dbReference>
<organism evidence="11 12">
    <name type="scientific">Didymella rabiei</name>
    <name type="common">Chickpea ascochyta blight fungus</name>
    <name type="synonym">Mycosphaerella rabiei</name>
    <dbReference type="NCBI Taxonomy" id="5454"/>
    <lineage>
        <taxon>Eukaryota</taxon>
        <taxon>Fungi</taxon>
        <taxon>Dikarya</taxon>
        <taxon>Ascomycota</taxon>
        <taxon>Pezizomycotina</taxon>
        <taxon>Dothideomycetes</taxon>
        <taxon>Pleosporomycetidae</taxon>
        <taxon>Pleosporales</taxon>
        <taxon>Pleosporineae</taxon>
        <taxon>Didymellaceae</taxon>
        <taxon>Ascochyta</taxon>
    </lineage>
</organism>
<comment type="caution">
    <text evidence="11">The sequence shown here is derived from an EMBL/GenBank/DDBJ whole genome shotgun (WGS) entry which is preliminary data.</text>
</comment>
<keyword evidence="8" id="KW-0175">Coiled coil</keyword>
<keyword evidence="12" id="KW-1185">Reference proteome</keyword>
<keyword evidence="3 6" id="KW-0687">Ribonucleoprotein</keyword>
<dbReference type="InterPro" id="IPR005324">
    <property type="entry name" value="Ribosomal_uS5_C"/>
</dbReference>
<feature type="compositionally biased region" description="Basic and acidic residues" evidence="9">
    <location>
        <begin position="574"/>
        <end position="597"/>
    </location>
</feature>
<evidence type="ECO:0000313" key="12">
    <source>
        <dbReference type="Proteomes" id="UP000076837"/>
    </source>
</evidence>
<feature type="compositionally biased region" description="Polar residues" evidence="9">
    <location>
        <begin position="616"/>
        <end position="626"/>
    </location>
</feature>
<dbReference type="PROSITE" id="PS50881">
    <property type="entry name" value="S5_DSRBD"/>
    <property type="match status" value="1"/>
</dbReference>
<dbReference type="InterPro" id="IPR005711">
    <property type="entry name" value="Ribosomal_uS5_euk/arc"/>
</dbReference>
<evidence type="ECO:0000259" key="10">
    <source>
        <dbReference type="PROSITE" id="PS50881"/>
    </source>
</evidence>
<feature type="compositionally biased region" description="Polar residues" evidence="9">
    <location>
        <begin position="1352"/>
        <end position="1363"/>
    </location>
</feature>
<dbReference type="InterPro" id="IPR020568">
    <property type="entry name" value="Ribosomal_Su5_D2-typ_SF"/>
</dbReference>
<dbReference type="FunFam" id="3.30.230.10:FF:000004">
    <property type="entry name" value="40S ribosomal protein S2"/>
    <property type="match status" value="1"/>
</dbReference>
<evidence type="ECO:0000256" key="9">
    <source>
        <dbReference type="SAM" id="MobiDB-lite"/>
    </source>
</evidence>
<dbReference type="NCBIfam" id="TIGR01020">
    <property type="entry name" value="uS5_euk_arch"/>
    <property type="match status" value="1"/>
</dbReference>
<evidence type="ECO:0000256" key="7">
    <source>
        <dbReference type="RuleBase" id="RU003823"/>
    </source>
</evidence>
<dbReference type="InterPro" id="IPR018192">
    <property type="entry name" value="Ribosomal_uS5_N_CS"/>
</dbReference>
<dbReference type="GO" id="GO:0006412">
    <property type="term" value="P:translation"/>
    <property type="evidence" value="ECO:0007669"/>
    <property type="project" value="InterPro"/>
</dbReference>
<dbReference type="InterPro" id="IPR013810">
    <property type="entry name" value="Ribosomal_uS5_N"/>
</dbReference>
<dbReference type="STRING" id="5454.A0A162XTM8"/>
<evidence type="ECO:0000256" key="6">
    <source>
        <dbReference type="PROSITE-ProRule" id="PRU00268"/>
    </source>
</evidence>
<dbReference type="Pfam" id="PF03719">
    <property type="entry name" value="Ribosomal_S5_C"/>
    <property type="match status" value="1"/>
</dbReference>
<feature type="region of interest" description="Disordered" evidence="9">
    <location>
        <begin position="1346"/>
        <end position="1370"/>
    </location>
</feature>
<gene>
    <name evidence="11" type="ORF">ST47_g9004</name>
</gene>
<reference evidence="11 12" key="1">
    <citation type="journal article" date="2016" name="Sci. Rep.">
        <title>Draft genome sequencing and secretome analysis of fungal phytopathogen Ascochyta rabiei provides insight into the necrotrophic effector repertoire.</title>
        <authorList>
            <person name="Verma S."/>
            <person name="Gazara R.K."/>
            <person name="Nizam S."/>
            <person name="Parween S."/>
            <person name="Chattopadhyay D."/>
            <person name="Verma P.K."/>
        </authorList>
    </citation>
    <scope>NUCLEOTIDE SEQUENCE [LARGE SCALE GENOMIC DNA]</scope>
    <source>
        <strain evidence="11 12">ArDII</strain>
    </source>
</reference>